<dbReference type="EMBL" id="KI672135">
    <property type="protein sequence ID" value="ETL43545.1"/>
    <property type="molecule type" value="Genomic_DNA"/>
</dbReference>
<name>W2JAT1_PHYNI</name>
<evidence type="ECO:0000313" key="1">
    <source>
        <dbReference type="EMBL" id="ETL43545.1"/>
    </source>
</evidence>
<dbReference type="VEuPathDB" id="FungiDB:PPTG_20905"/>
<dbReference type="AlphaFoldDB" id="W2JAT1"/>
<organism evidence="1 2">
    <name type="scientific">Phytophthora nicotianae</name>
    <name type="common">Potato buckeye rot agent</name>
    <name type="synonym">Phytophthora parasitica</name>
    <dbReference type="NCBI Taxonomy" id="4792"/>
    <lineage>
        <taxon>Eukaryota</taxon>
        <taxon>Sar</taxon>
        <taxon>Stramenopiles</taxon>
        <taxon>Oomycota</taxon>
        <taxon>Peronosporomycetes</taxon>
        <taxon>Peronosporales</taxon>
        <taxon>Peronosporaceae</taxon>
        <taxon>Phytophthora</taxon>
    </lineage>
</organism>
<protein>
    <submittedName>
        <fullName evidence="1">Uncharacterized protein</fullName>
    </submittedName>
</protein>
<gene>
    <name evidence="1" type="ORF">L916_05954</name>
</gene>
<sequence length="131" mass="14835">MARKRKRTAATTIPYAYQCVSRKLNQVCGLEFLRKELQRTIIVLRQVGLIGWKIAGVHILRASIRANRFLNSTRCFFLPCCAASLGSTEKRDRYKTNPKYPDLNKTFFNVLETLTTASNPRVTVDGSIAVP</sequence>
<reference evidence="1 2" key="1">
    <citation type="submission" date="2013-11" db="EMBL/GenBank/DDBJ databases">
        <title>The Genome Sequence of Phytophthora parasitica CJ05E6.</title>
        <authorList>
            <consortium name="The Broad Institute Genomics Platform"/>
            <person name="Russ C."/>
            <person name="Tyler B."/>
            <person name="Panabieres F."/>
            <person name="Shan W."/>
            <person name="Tripathy S."/>
            <person name="Grunwald N."/>
            <person name="Machado M."/>
            <person name="Johnson C.S."/>
            <person name="Arredondo F."/>
            <person name="Hong C."/>
            <person name="Coffey M."/>
            <person name="Young S.K."/>
            <person name="Zeng Q."/>
            <person name="Gargeya S."/>
            <person name="Fitzgerald M."/>
            <person name="Abouelleil A."/>
            <person name="Alvarado L."/>
            <person name="Chapman S.B."/>
            <person name="Gainer-Dewar J."/>
            <person name="Goldberg J."/>
            <person name="Griggs A."/>
            <person name="Gujja S."/>
            <person name="Hansen M."/>
            <person name="Howarth C."/>
            <person name="Imamovic A."/>
            <person name="Ireland A."/>
            <person name="Larimer J."/>
            <person name="McCowan C."/>
            <person name="Murphy C."/>
            <person name="Pearson M."/>
            <person name="Poon T.W."/>
            <person name="Priest M."/>
            <person name="Roberts A."/>
            <person name="Saif S."/>
            <person name="Shea T."/>
            <person name="Sykes S."/>
            <person name="Wortman J."/>
            <person name="Nusbaum C."/>
            <person name="Birren B."/>
        </authorList>
    </citation>
    <scope>NUCLEOTIDE SEQUENCE [LARGE SCALE GENOMIC DNA]</scope>
    <source>
        <strain evidence="1 2">CJ05E6</strain>
    </source>
</reference>
<accession>W2JAT1</accession>
<evidence type="ECO:0000313" key="2">
    <source>
        <dbReference type="Proteomes" id="UP000053864"/>
    </source>
</evidence>
<dbReference type="Proteomes" id="UP000053864">
    <property type="component" value="Unassembled WGS sequence"/>
</dbReference>
<proteinExistence type="predicted"/>